<accession>A0A3Q3XLH1</accession>
<feature type="chain" id="PRO_5018749593" evidence="2">
    <location>
        <begin position="21"/>
        <end position="203"/>
    </location>
</feature>
<protein>
    <submittedName>
        <fullName evidence="3">Uncharacterized protein</fullName>
    </submittedName>
</protein>
<sequence length="203" mass="21559">MPGFYRVLWILCLLIGSVTCGPVRQGRMIFLQLLIITEACAGLGSYSGTNNAAYDGGYVRPQVGGTNNAAYDGGHVRPQVGGTNNAAYDGGHVRPQVGGTNSANRGNSYSDSAAPYEAWNSGYAASYDAEGAEPVFSDVSDLDPVYSYSSRSRYQRGRAVFAQTRYIPGEPVFPPVSMARYSGKTTEKESGPADAPAKGGLYR</sequence>
<feature type="signal peptide" evidence="2">
    <location>
        <begin position="1"/>
        <end position="20"/>
    </location>
</feature>
<dbReference type="Proteomes" id="UP000261620">
    <property type="component" value="Unplaced"/>
</dbReference>
<dbReference type="InterPro" id="IPR009803">
    <property type="entry name" value="DUF1373"/>
</dbReference>
<organism evidence="3 4">
    <name type="scientific">Mola mola</name>
    <name type="common">Ocean sunfish</name>
    <name type="synonym">Tetraodon mola</name>
    <dbReference type="NCBI Taxonomy" id="94237"/>
    <lineage>
        <taxon>Eukaryota</taxon>
        <taxon>Metazoa</taxon>
        <taxon>Chordata</taxon>
        <taxon>Craniata</taxon>
        <taxon>Vertebrata</taxon>
        <taxon>Euteleostomi</taxon>
        <taxon>Actinopterygii</taxon>
        <taxon>Neopterygii</taxon>
        <taxon>Teleostei</taxon>
        <taxon>Neoteleostei</taxon>
        <taxon>Acanthomorphata</taxon>
        <taxon>Eupercaria</taxon>
        <taxon>Tetraodontiformes</taxon>
        <taxon>Molidae</taxon>
        <taxon>Mola</taxon>
    </lineage>
</organism>
<dbReference type="AlphaFoldDB" id="A0A3Q3XLH1"/>
<dbReference type="Pfam" id="PF07117">
    <property type="entry name" value="DUF1373"/>
    <property type="match status" value="1"/>
</dbReference>
<name>A0A3Q3XLH1_MOLML</name>
<keyword evidence="2" id="KW-0732">Signal</keyword>
<dbReference type="OMA" id="FPARWEQ"/>
<dbReference type="STRING" id="94237.ENSMMOP00000028009"/>
<evidence type="ECO:0000313" key="3">
    <source>
        <dbReference type="Ensembl" id="ENSMMOP00000028009.1"/>
    </source>
</evidence>
<keyword evidence="4" id="KW-1185">Reference proteome</keyword>
<evidence type="ECO:0000256" key="1">
    <source>
        <dbReference type="SAM" id="MobiDB-lite"/>
    </source>
</evidence>
<evidence type="ECO:0000256" key="2">
    <source>
        <dbReference type="SAM" id="SignalP"/>
    </source>
</evidence>
<evidence type="ECO:0000313" key="4">
    <source>
        <dbReference type="Proteomes" id="UP000261620"/>
    </source>
</evidence>
<dbReference type="Ensembl" id="ENSMMOT00000028485.1">
    <property type="protein sequence ID" value="ENSMMOP00000028009.1"/>
    <property type="gene ID" value="ENSMMOG00000021166.1"/>
</dbReference>
<feature type="region of interest" description="Disordered" evidence="1">
    <location>
        <begin position="176"/>
        <end position="203"/>
    </location>
</feature>
<proteinExistence type="predicted"/>
<reference evidence="3" key="2">
    <citation type="submission" date="2025-09" db="UniProtKB">
        <authorList>
            <consortium name="Ensembl"/>
        </authorList>
    </citation>
    <scope>IDENTIFICATION</scope>
</reference>
<reference evidence="3" key="1">
    <citation type="submission" date="2025-08" db="UniProtKB">
        <authorList>
            <consortium name="Ensembl"/>
        </authorList>
    </citation>
    <scope>IDENTIFICATION</scope>
</reference>